<keyword evidence="3" id="KW-1185">Reference proteome</keyword>
<feature type="compositionally biased region" description="Pro residues" evidence="1">
    <location>
        <begin position="1"/>
        <end position="12"/>
    </location>
</feature>
<evidence type="ECO:0000313" key="3">
    <source>
        <dbReference type="Proteomes" id="UP000244855"/>
    </source>
</evidence>
<feature type="compositionally biased region" description="Basic and acidic residues" evidence="1">
    <location>
        <begin position="309"/>
        <end position="318"/>
    </location>
</feature>
<feature type="compositionally biased region" description="Basic residues" evidence="1">
    <location>
        <begin position="319"/>
        <end position="332"/>
    </location>
</feature>
<reference evidence="2 3" key="1">
    <citation type="journal article" date="2018" name="Sci. Rep.">
        <title>Comparative genomics provides insights into the lifestyle and reveals functional heterogeneity of dark septate endophytic fungi.</title>
        <authorList>
            <person name="Knapp D.G."/>
            <person name="Nemeth J.B."/>
            <person name="Barry K."/>
            <person name="Hainaut M."/>
            <person name="Henrissat B."/>
            <person name="Johnson J."/>
            <person name="Kuo A."/>
            <person name="Lim J.H.P."/>
            <person name="Lipzen A."/>
            <person name="Nolan M."/>
            <person name="Ohm R.A."/>
            <person name="Tamas L."/>
            <person name="Grigoriev I.V."/>
            <person name="Spatafora J.W."/>
            <person name="Nagy L.G."/>
            <person name="Kovacs G.M."/>
        </authorList>
    </citation>
    <scope>NUCLEOTIDE SEQUENCE [LARGE SCALE GENOMIC DNA]</scope>
    <source>
        <strain evidence="2 3">DSE2036</strain>
    </source>
</reference>
<evidence type="ECO:0000256" key="1">
    <source>
        <dbReference type="SAM" id="MobiDB-lite"/>
    </source>
</evidence>
<name>A0A2V1EBT1_9PLEO</name>
<feature type="region of interest" description="Disordered" evidence="1">
    <location>
        <begin position="303"/>
        <end position="354"/>
    </location>
</feature>
<sequence length="552" mass="62658">MPNSPSPPPPPFAFTLRNFDYPQASSSPPPPAPRSRPPPASRILGQRQRERHRQTAAERDDDPAERVPLITRARRRELAREARRPVPPHAQRDASDALIRRSRDLLGERHSLLAFAASATLNPFDVSHSRRDRSPTSEIDDLLRQPKRRKLVHDNSSVPEYDGFKYGYKGQVVPGRLNMSIVTCDGGEFEKHNPERLYKVQNVLRNDKSVYCSEDSRCNLLLKHQGDTPFCLEKVVIRAPDRGFTAPVQEGLVFVSLSPDDLISRTASYKIDYNSQSPAASPSPSSSDDQLLSLREALVDPQIWSQSHQDTEEPVERPRLRHQRRRPRVIRGRRQDQFYGGQQPPAPTEPHDYETSAENCPYYVDDGELAPAGVAAPTPPPFTVTTEDEQDDSADANETMPTPAIMADRLRRESRWRPDSDDEDDDGESAQFRMPLLQQANAQDSWENFRPRRWGNSRRDINPIRATRLRTPSRIEPEDDETGSSEGLIQPHARFFIARHKNKITIKFHPAVSGKYVLLKLWSPTSDGNIDIESVQFYGYSGPRFFPAVQTC</sequence>
<proteinExistence type="predicted"/>
<gene>
    <name evidence="2" type="ORF">DM02DRAFT_608673</name>
</gene>
<dbReference type="Proteomes" id="UP000244855">
    <property type="component" value="Unassembled WGS sequence"/>
</dbReference>
<evidence type="ECO:0000313" key="2">
    <source>
        <dbReference type="EMBL" id="PVI07582.1"/>
    </source>
</evidence>
<dbReference type="EMBL" id="KZ805303">
    <property type="protein sequence ID" value="PVI07582.1"/>
    <property type="molecule type" value="Genomic_DNA"/>
</dbReference>
<dbReference type="AlphaFoldDB" id="A0A2V1EBT1"/>
<feature type="region of interest" description="Disordered" evidence="1">
    <location>
        <begin position="407"/>
        <end position="428"/>
    </location>
</feature>
<feature type="region of interest" description="Disordered" evidence="1">
    <location>
        <begin position="125"/>
        <end position="148"/>
    </location>
</feature>
<dbReference type="OrthoDB" id="2351940at2759"/>
<accession>A0A2V1EBT1</accession>
<organism evidence="2 3">
    <name type="scientific">Periconia macrospinosa</name>
    <dbReference type="NCBI Taxonomy" id="97972"/>
    <lineage>
        <taxon>Eukaryota</taxon>
        <taxon>Fungi</taxon>
        <taxon>Dikarya</taxon>
        <taxon>Ascomycota</taxon>
        <taxon>Pezizomycotina</taxon>
        <taxon>Dothideomycetes</taxon>
        <taxon>Pleosporomycetidae</taxon>
        <taxon>Pleosporales</taxon>
        <taxon>Massarineae</taxon>
        <taxon>Periconiaceae</taxon>
        <taxon>Periconia</taxon>
    </lineage>
</organism>
<dbReference type="STRING" id="97972.A0A2V1EBT1"/>
<feature type="compositionally biased region" description="Pro residues" evidence="1">
    <location>
        <begin position="27"/>
        <end position="40"/>
    </location>
</feature>
<protein>
    <submittedName>
        <fullName evidence="2">Uncharacterized protein</fullName>
    </submittedName>
</protein>
<feature type="compositionally biased region" description="Basic and acidic residues" evidence="1">
    <location>
        <begin position="408"/>
        <end position="419"/>
    </location>
</feature>
<feature type="region of interest" description="Disordered" evidence="1">
    <location>
        <begin position="1"/>
        <end position="70"/>
    </location>
</feature>